<organism evidence="1 2">
    <name type="scientific">Actinopolymorpha pittospori</name>
    <dbReference type="NCBI Taxonomy" id="648752"/>
    <lineage>
        <taxon>Bacteria</taxon>
        <taxon>Bacillati</taxon>
        <taxon>Actinomycetota</taxon>
        <taxon>Actinomycetes</taxon>
        <taxon>Propionibacteriales</taxon>
        <taxon>Actinopolymorphaceae</taxon>
        <taxon>Actinopolymorpha</taxon>
    </lineage>
</organism>
<dbReference type="Proteomes" id="UP000638648">
    <property type="component" value="Unassembled WGS sequence"/>
</dbReference>
<sequence>MTAHALTVRDLDWAVTVLTRRRELLVEQAPIFWRPAPEAAKTHRAFIEHLLMDAGGKGYRTDASVLIAAPRGDGWLIDDAYVPEDHGANRDGQALWDALAADCAGAAVRFVCPTYERERGEFARSVGLELAESWWLVELEGSGGGQAGVEVELPGAAALTVGAPPVYAPPGPILFLPAPTEAARALPAAVEEAPKLGCAAIVVNQKADDSGLEAELTKAGFRQHCDYYTGTV</sequence>
<proteinExistence type="predicted"/>
<reference evidence="1" key="1">
    <citation type="submission" date="2020-10" db="EMBL/GenBank/DDBJ databases">
        <title>Sequencing the genomes of 1000 actinobacteria strains.</title>
        <authorList>
            <person name="Klenk H.-P."/>
        </authorList>
    </citation>
    <scope>NUCLEOTIDE SEQUENCE</scope>
    <source>
        <strain evidence="1">DSM 45354</strain>
    </source>
</reference>
<protein>
    <submittedName>
        <fullName evidence="1">Uncharacterized protein</fullName>
    </submittedName>
</protein>
<name>A0A927N3V1_9ACTN</name>
<keyword evidence="2" id="KW-1185">Reference proteome</keyword>
<dbReference type="AlphaFoldDB" id="A0A927N3V1"/>
<comment type="caution">
    <text evidence="1">The sequence shown here is derived from an EMBL/GenBank/DDBJ whole genome shotgun (WGS) entry which is preliminary data.</text>
</comment>
<accession>A0A927N3V1</accession>
<dbReference type="EMBL" id="JADBEM010000001">
    <property type="protein sequence ID" value="MBE1608457.1"/>
    <property type="molecule type" value="Genomic_DNA"/>
</dbReference>
<gene>
    <name evidence="1" type="ORF">HEB94_005305</name>
</gene>
<evidence type="ECO:0000313" key="2">
    <source>
        <dbReference type="Proteomes" id="UP000638648"/>
    </source>
</evidence>
<dbReference type="RefSeq" id="WP_192752228.1">
    <property type="nucleotide sequence ID" value="NZ_BAABJL010000097.1"/>
</dbReference>
<evidence type="ECO:0000313" key="1">
    <source>
        <dbReference type="EMBL" id="MBE1608457.1"/>
    </source>
</evidence>